<keyword evidence="1" id="KW-0326">Glycosidase</keyword>
<gene>
    <name evidence="1" type="ORF">JYE49_04005</name>
</gene>
<evidence type="ECO:0000313" key="2">
    <source>
        <dbReference type="Proteomes" id="UP000682782"/>
    </source>
</evidence>
<evidence type="ECO:0000313" key="1">
    <source>
        <dbReference type="EMBL" id="QUC67871.1"/>
    </source>
</evidence>
<keyword evidence="1" id="KW-0378">Hydrolase</keyword>
<name>A0AC61NBA2_9FIRM</name>
<accession>A0AC61NBA2</accession>
<sequence length="353" mass="39467">MKMPLRILLILLCAAMILIIPFTVSSPNLLNDVKMELMNDGEDEIDFGKLFFPGAMAEDLPEEEVEEEELDGEKPAEGAFEAHPEWVIPFDFTVPPAPDAALYTEDSYEDETIRVKMEKQEMDDGTKMYVAYIQIADPCQLRTGVANPEKTSSTRTKTVKAMAKYYNAVIAINGDNYVDNPQKTTFEFRMTKAIRSKTNKTKDILVIDDLGNFRLFIKSQGIKELPDQLKKEGRSIINAFTFGPALVKDGVLLELDENYGYNPNGREPRTAIGQMGPLSYVMVIIQPKDRSGNTGFSQRKLAEFMYNLGCVQAFNLDGGNSAEMVFGDQVIKGQPGADDRTLSDIVYFATMQP</sequence>
<keyword evidence="2" id="KW-1185">Reference proteome</keyword>
<organism evidence="1 2">
    <name type="scientific">Aristaeella hokkaidonensis</name>
    <dbReference type="NCBI Taxonomy" id="3046382"/>
    <lineage>
        <taxon>Bacteria</taxon>
        <taxon>Bacillati</taxon>
        <taxon>Bacillota</taxon>
        <taxon>Clostridia</taxon>
        <taxon>Eubacteriales</taxon>
        <taxon>Aristaeellaceae</taxon>
        <taxon>Aristaeella</taxon>
    </lineage>
</organism>
<dbReference type="Proteomes" id="UP000682782">
    <property type="component" value="Chromosome"/>
</dbReference>
<reference evidence="1" key="1">
    <citation type="submission" date="2021-01" db="EMBL/GenBank/DDBJ databases">
        <title>Complete genome sequence of Clostridiales bacterium R-7.</title>
        <authorList>
            <person name="Mahoney-Kurpe S.C."/>
            <person name="Palevich N."/>
            <person name="Koike S."/>
            <person name="Moon C.D."/>
            <person name="Attwood G.T."/>
        </authorList>
    </citation>
    <scope>NUCLEOTIDE SEQUENCE</scope>
    <source>
        <strain evidence="1">R-7</strain>
    </source>
</reference>
<proteinExistence type="predicted"/>
<dbReference type="EMBL" id="CP068393">
    <property type="protein sequence ID" value="QUC67871.1"/>
    <property type="molecule type" value="Genomic_DNA"/>
</dbReference>
<protein>
    <submittedName>
        <fullName evidence="1">Phosphodiester glycosidase family protein</fullName>
    </submittedName>
</protein>